<dbReference type="InterPro" id="IPR036412">
    <property type="entry name" value="HAD-like_sf"/>
</dbReference>
<dbReference type="Pfam" id="PF00702">
    <property type="entry name" value="Hydrolase"/>
    <property type="match status" value="1"/>
</dbReference>
<evidence type="ECO:0000256" key="1">
    <source>
        <dbReference type="ARBA" id="ARBA00022723"/>
    </source>
</evidence>
<dbReference type="RefSeq" id="WP_212658100.1">
    <property type="nucleotide sequence ID" value="NZ_JAGXTP010000001.1"/>
</dbReference>
<name>A0A942E9Y5_9HYPH</name>
<dbReference type="PANTHER" id="PTHR46470">
    <property type="entry name" value="N-ACYLNEURAMINATE-9-PHOSPHATASE"/>
    <property type="match status" value="1"/>
</dbReference>
<dbReference type="GO" id="GO:0046872">
    <property type="term" value="F:metal ion binding"/>
    <property type="evidence" value="ECO:0007669"/>
    <property type="project" value="UniProtKB-KW"/>
</dbReference>
<dbReference type="Proteomes" id="UP000678281">
    <property type="component" value="Unassembled WGS sequence"/>
</dbReference>
<keyword evidence="1" id="KW-0479">Metal-binding</keyword>
<reference evidence="4" key="1">
    <citation type="submission" date="2021-04" db="EMBL/GenBank/DDBJ databases">
        <title>Devosia litorisediminis sp. nov., isolated from a sand dune.</title>
        <authorList>
            <person name="Park S."/>
            <person name="Yoon J.-H."/>
        </authorList>
    </citation>
    <scope>NUCLEOTIDE SEQUENCE</scope>
    <source>
        <strain evidence="4">BSSL-BM10</strain>
    </source>
</reference>
<dbReference type="SUPFAM" id="SSF56784">
    <property type="entry name" value="HAD-like"/>
    <property type="match status" value="1"/>
</dbReference>
<dbReference type="PANTHER" id="PTHR46470:SF2">
    <property type="entry name" value="GLYCERALDEHYDE 3-PHOSPHATE PHOSPHATASE"/>
    <property type="match status" value="1"/>
</dbReference>
<dbReference type="InterPro" id="IPR023214">
    <property type="entry name" value="HAD_sf"/>
</dbReference>
<sequence length="410" mass="44650">MSSGLSAPDAELAGRYAPQLMLDRAEPYQPVAFGYTVFRAPEASPSSKFRVEPDGALAIEYAIYYDWDIGHLYDLEHVWVHVGLDGAIAKVEASSHGGRLIMDAGAGQAEMLDGRPVVYVEAGKHAHWAMARQMPVVDRRQLSALCGALAGLEGVHLGNPFAKSGLYQASERDHRLARLKMRHDAFVPSHDYVPVQSRPELMSWSQLADLIPQRIKQIMAGLAARNDHFGAIFLDCGDTLVDERSEVKTPGSDVVLSGDLIPGAGDMVRALKAAGHKLVLVADGPRQTFVNLLSQHDLWGLFDAQVISEDVGVLKPDARMFDAALTAAGLTRADAWRCVMVGNNLSRDIKGANALGITSIFMSWSTLRAHTPADRDEVPDYRVTSPAQLPGLIDQLEPLLRFREPTPSSD</sequence>
<dbReference type="InterPro" id="IPR051400">
    <property type="entry name" value="HAD-like_hydrolase"/>
</dbReference>
<gene>
    <name evidence="4" type="ORF">KD146_07630</name>
</gene>
<comment type="caution">
    <text evidence="4">The sequence shown here is derived from an EMBL/GenBank/DDBJ whole genome shotgun (WGS) entry which is preliminary data.</text>
</comment>
<keyword evidence="5" id="KW-1185">Reference proteome</keyword>
<dbReference type="Gene3D" id="3.40.50.1000">
    <property type="entry name" value="HAD superfamily/HAD-like"/>
    <property type="match status" value="1"/>
</dbReference>
<evidence type="ECO:0000256" key="3">
    <source>
        <dbReference type="ARBA" id="ARBA00022842"/>
    </source>
</evidence>
<proteinExistence type="predicted"/>
<keyword evidence="2 4" id="KW-0378">Hydrolase</keyword>
<organism evidence="4 5">
    <name type="scientific">Devosia litorisediminis</name>
    <dbReference type="NCBI Taxonomy" id="2829817"/>
    <lineage>
        <taxon>Bacteria</taxon>
        <taxon>Pseudomonadati</taxon>
        <taxon>Pseudomonadota</taxon>
        <taxon>Alphaproteobacteria</taxon>
        <taxon>Hyphomicrobiales</taxon>
        <taxon>Devosiaceae</taxon>
        <taxon>Devosia</taxon>
    </lineage>
</organism>
<keyword evidence="3" id="KW-0460">Magnesium</keyword>
<dbReference type="EMBL" id="JAGXTP010000001">
    <property type="protein sequence ID" value="MBS3848564.1"/>
    <property type="molecule type" value="Genomic_DNA"/>
</dbReference>
<accession>A0A942E9Y5</accession>
<dbReference type="GO" id="GO:0016791">
    <property type="term" value="F:phosphatase activity"/>
    <property type="evidence" value="ECO:0007669"/>
    <property type="project" value="TreeGrafter"/>
</dbReference>
<evidence type="ECO:0000313" key="4">
    <source>
        <dbReference type="EMBL" id="MBS3848564.1"/>
    </source>
</evidence>
<dbReference type="AlphaFoldDB" id="A0A942E9Y5"/>
<evidence type="ECO:0000313" key="5">
    <source>
        <dbReference type="Proteomes" id="UP000678281"/>
    </source>
</evidence>
<evidence type="ECO:0000256" key="2">
    <source>
        <dbReference type="ARBA" id="ARBA00022801"/>
    </source>
</evidence>
<protein>
    <submittedName>
        <fullName evidence="4">HAD family hydrolase</fullName>
    </submittedName>
</protein>